<dbReference type="PRINTS" id="PR00463">
    <property type="entry name" value="EP450I"/>
</dbReference>
<dbReference type="PANTHER" id="PTHR46300">
    <property type="entry name" value="P450, PUTATIVE (EUROFUNG)-RELATED-RELATED"/>
    <property type="match status" value="1"/>
</dbReference>
<protein>
    <submittedName>
        <fullName evidence="12">Putative cytochrome P450 monooxygenase/Phenylacetate hydroxylase</fullName>
    </submittedName>
</protein>
<evidence type="ECO:0000256" key="11">
    <source>
        <dbReference type="SAM" id="Phobius"/>
    </source>
</evidence>
<gene>
    <name evidence="12" type="ORF">FA10DRAFT_256574</name>
</gene>
<dbReference type="GeneID" id="37041727"/>
<comment type="similarity">
    <text evidence="3 10">Belongs to the cytochrome P450 family.</text>
</comment>
<keyword evidence="11" id="KW-0812">Transmembrane</keyword>
<keyword evidence="4 9" id="KW-0349">Heme</keyword>
<keyword evidence="5 9" id="KW-0479">Metal-binding</keyword>
<dbReference type="InParanoid" id="A0A316YHN4"/>
<dbReference type="Pfam" id="PF00067">
    <property type="entry name" value="p450"/>
    <property type="match status" value="1"/>
</dbReference>
<evidence type="ECO:0000256" key="6">
    <source>
        <dbReference type="ARBA" id="ARBA00023002"/>
    </source>
</evidence>
<comment type="cofactor">
    <cofactor evidence="1 9">
        <name>heme</name>
        <dbReference type="ChEBI" id="CHEBI:30413"/>
    </cofactor>
</comment>
<evidence type="ECO:0000256" key="5">
    <source>
        <dbReference type="ARBA" id="ARBA00022723"/>
    </source>
</evidence>
<keyword evidence="8 10" id="KW-0503">Monooxygenase</keyword>
<evidence type="ECO:0000313" key="12">
    <source>
        <dbReference type="EMBL" id="PWN87225.1"/>
    </source>
</evidence>
<keyword evidence="13" id="KW-1185">Reference proteome</keyword>
<dbReference type="STRING" id="215250.A0A316YHN4"/>
<dbReference type="InterPro" id="IPR017972">
    <property type="entry name" value="Cyt_P450_CS"/>
</dbReference>
<sequence length="531" mass="58975">MTADSYIASFSPSTLTVALSVGLVCLLHYVRYARGKIHLPGPVPLPIVGNLLSVGEDAAQTYYHWSKTYGPVFRVLLGEREVVVVNTAAAAKELFNDQGSVYISRPRFHNFHNVVSSTAGFTIGTSPWDESCKRKRKAAATALNRPAVQSYVPIMDRETLSLVDDIYHDGAKGDGEINPYGYLQRFALNTSLVVNYGSRLEKVGDALLREIIEVETEVANFRSVSGSASDYVPLLRLLPSFLGGSSNSGKAAETRRRRDRYMNALLDDLKERVARGTDIPCITGNIIKDPEAKLTDLELSSICLSMVSAGLDTLANTFIWSVGYLAQHPEFQERAYAAIRDVYHGDIPDSTREDVEYITALHKECSRFFSVLKLSLPRATLGESEYRGVRIPDGTTVFLNAWAIHHDAERYGDFDVFRPERFLEASEASQQAHYSFGAGRRMCAGVHLANRELYVAFCKLIHFFKIEPGTEAYDIDPATACANPRGLSSTPKSFKVRFVPRNKATIEQWIDEEKNRAELKMAASISSKKTS</sequence>
<reference evidence="12" key="1">
    <citation type="journal article" date="2018" name="Mol. Biol. Evol.">
        <title>Broad Genomic Sampling Reveals a Smut Pathogenic Ancestry of the Fungal Clade Ustilaginomycotina.</title>
        <authorList>
            <person name="Kijpornyongpan T."/>
            <person name="Mondo S.J."/>
            <person name="Barry K."/>
            <person name="Sandor L."/>
            <person name="Lee J."/>
            <person name="Lipzen A."/>
            <person name="Pangilinan J."/>
            <person name="LaButti K."/>
            <person name="Hainaut M."/>
            <person name="Henrissat B."/>
            <person name="Grigoriev I.V."/>
            <person name="Spatafora J.W."/>
            <person name="Aime M.C."/>
        </authorList>
    </citation>
    <scope>NUCLEOTIDE SEQUENCE [LARGE SCALE GENOMIC DNA]</scope>
    <source>
        <strain evidence="12">MCA 4198</strain>
    </source>
</reference>
<dbReference type="InterPro" id="IPR050364">
    <property type="entry name" value="Cytochrome_P450_fung"/>
</dbReference>
<dbReference type="SUPFAM" id="SSF48264">
    <property type="entry name" value="Cytochrome P450"/>
    <property type="match status" value="1"/>
</dbReference>
<dbReference type="PANTHER" id="PTHR46300:SF9">
    <property type="entry name" value="P450, PUTATIVE-RELATED"/>
    <property type="match status" value="1"/>
</dbReference>
<evidence type="ECO:0000256" key="2">
    <source>
        <dbReference type="ARBA" id="ARBA00005179"/>
    </source>
</evidence>
<evidence type="ECO:0000256" key="1">
    <source>
        <dbReference type="ARBA" id="ARBA00001971"/>
    </source>
</evidence>
<dbReference type="GO" id="GO:0016705">
    <property type="term" value="F:oxidoreductase activity, acting on paired donors, with incorporation or reduction of molecular oxygen"/>
    <property type="evidence" value="ECO:0007669"/>
    <property type="project" value="InterPro"/>
</dbReference>
<dbReference type="PRINTS" id="PR00385">
    <property type="entry name" value="P450"/>
</dbReference>
<evidence type="ECO:0000256" key="10">
    <source>
        <dbReference type="RuleBase" id="RU000461"/>
    </source>
</evidence>
<evidence type="ECO:0000256" key="3">
    <source>
        <dbReference type="ARBA" id="ARBA00010617"/>
    </source>
</evidence>
<dbReference type="EMBL" id="KZ819641">
    <property type="protein sequence ID" value="PWN87225.1"/>
    <property type="molecule type" value="Genomic_DNA"/>
</dbReference>
<comment type="pathway">
    <text evidence="2">Secondary metabolite biosynthesis.</text>
</comment>
<dbReference type="PROSITE" id="PS00086">
    <property type="entry name" value="CYTOCHROME_P450"/>
    <property type="match status" value="1"/>
</dbReference>
<evidence type="ECO:0000313" key="13">
    <source>
        <dbReference type="Proteomes" id="UP000245768"/>
    </source>
</evidence>
<evidence type="ECO:0000256" key="4">
    <source>
        <dbReference type="ARBA" id="ARBA00022617"/>
    </source>
</evidence>
<dbReference type="GO" id="GO:0004497">
    <property type="term" value="F:monooxygenase activity"/>
    <property type="evidence" value="ECO:0007669"/>
    <property type="project" value="UniProtKB-KW"/>
</dbReference>
<dbReference type="AlphaFoldDB" id="A0A316YHN4"/>
<name>A0A316YHN4_9BASI</name>
<keyword evidence="7 9" id="KW-0408">Iron</keyword>
<evidence type="ECO:0000256" key="8">
    <source>
        <dbReference type="ARBA" id="ARBA00023033"/>
    </source>
</evidence>
<organism evidence="12 13">
    <name type="scientific">Acaromyces ingoldii</name>
    <dbReference type="NCBI Taxonomy" id="215250"/>
    <lineage>
        <taxon>Eukaryota</taxon>
        <taxon>Fungi</taxon>
        <taxon>Dikarya</taxon>
        <taxon>Basidiomycota</taxon>
        <taxon>Ustilaginomycotina</taxon>
        <taxon>Exobasidiomycetes</taxon>
        <taxon>Exobasidiales</taxon>
        <taxon>Cryptobasidiaceae</taxon>
        <taxon>Acaromyces</taxon>
    </lineage>
</organism>
<accession>A0A316YHN4</accession>
<dbReference type="InterPro" id="IPR036396">
    <property type="entry name" value="Cyt_P450_sf"/>
</dbReference>
<dbReference type="InterPro" id="IPR002401">
    <property type="entry name" value="Cyt_P450_E_grp-I"/>
</dbReference>
<dbReference type="OrthoDB" id="1055148at2759"/>
<keyword evidence="6 10" id="KW-0560">Oxidoreductase</keyword>
<evidence type="ECO:0000256" key="9">
    <source>
        <dbReference type="PIRSR" id="PIRSR602401-1"/>
    </source>
</evidence>
<dbReference type="Proteomes" id="UP000245768">
    <property type="component" value="Unassembled WGS sequence"/>
</dbReference>
<keyword evidence="11" id="KW-1133">Transmembrane helix</keyword>
<dbReference type="RefSeq" id="XP_025374423.1">
    <property type="nucleotide sequence ID" value="XM_025519811.1"/>
</dbReference>
<dbReference type="GO" id="GO:0005506">
    <property type="term" value="F:iron ion binding"/>
    <property type="evidence" value="ECO:0007669"/>
    <property type="project" value="InterPro"/>
</dbReference>
<proteinExistence type="inferred from homology"/>
<keyword evidence="11" id="KW-0472">Membrane</keyword>
<dbReference type="GO" id="GO:0020037">
    <property type="term" value="F:heme binding"/>
    <property type="evidence" value="ECO:0007669"/>
    <property type="project" value="InterPro"/>
</dbReference>
<feature type="transmembrane region" description="Helical" evidence="11">
    <location>
        <begin position="6"/>
        <end position="30"/>
    </location>
</feature>
<feature type="binding site" description="axial binding residue" evidence="9">
    <location>
        <position position="443"/>
    </location>
    <ligand>
        <name>heme</name>
        <dbReference type="ChEBI" id="CHEBI:30413"/>
    </ligand>
    <ligandPart>
        <name>Fe</name>
        <dbReference type="ChEBI" id="CHEBI:18248"/>
    </ligandPart>
</feature>
<dbReference type="InterPro" id="IPR001128">
    <property type="entry name" value="Cyt_P450"/>
</dbReference>
<dbReference type="Gene3D" id="1.10.630.10">
    <property type="entry name" value="Cytochrome P450"/>
    <property type="match status" value="1"/>
</dbReference>
<evidence type="ECO:0000256" key="7">
    <source>
        <dbReference type="ARBA" id="ARBA00023004"/>
    </source>
</evidence>